<gene>
    <name evidence="10" type="ORF">GCM10007368_34770</name>
</gene>
<evidence type="ECO:0000256" key="3">
    <source>
        <dbReference type="ARBA" id="ARBA00022475"/>
    </source>
</evidence>
<dbReference type="PANTHER" id="PTHR43744">
    <property type="entry name" value="ABC TRANSPORTER PERMEASE PROTEIN MG189-RELATED-RELATED"/>
    <property type="match status" value="1"/>
</dbReference>
<evidence type="ECO:0000256" key="4">
    <source>
        <dbReference type="ARBA" id="ARBA00022692"/>
    </source>
</evidence>
<keyword evidence="2 7" id="KW-0813">Transport</keyword>
<evidence type="ECO:0000256" key="5">
    <source>
        <dbReference type="ARBA" id="ARBA00022989"/>
    </source>
</evidence>
<keyword evidence="3" id="KW-1003">Cell membrane</keyword>
<keyword evidence="11" id="KW-1185">Reference proteome</keyword>
<keyword evidence="5 7" id="KW-1133">Transmembrane helix</keyword>
<comment type="similarity">
    <text evidence="7">Belongs to the binding-protein-dependent transport system permease family.</text>
</comment>
<feature type="domain" description="ABC transmembrane type-1" evidence="9">
    <location>
        <begin position="93"/>
        <end position="284"/>
    </location>
</feature>
<comment type="caution">
    <text evidence="10">The sequence shown here is derived from an EMBL/GenBank/DDBJ whole genome shotgun (WGS) entry which is preliminary data.</text>
</comment>
<name>A0ABQ2BCJ9_9MICO</name>
<evidence type="ECO:0000256" key="1">
    <source>
        <dbReference type="ARBA" id="ARBA00004651"/>
    </source>
</evidence>
<feature type="transmembrane region" description="Helical" evidence="7">
    <location>
        <begin position="162"/>
        <end position="184"/>
    </location>
</feature>
<feature type="transmembrane region" description="Helical" evidence="7">
    <location>
        <begin position="93"/>
        <end position="119"/>
    </location>
</feature>
<dbReference type="Gene3D" id="1.10.3720.10">
    <property type="entry name" value="MetI-like"/>
    <property type="match status" value="1"/>
</dbReference>
<dbReference type="SUPFAM" id="SSF161098">
    <property type="entry name" value="MetI-like"/>
    <property type="match status" value="1"/>
</dbReference>
<dbReference type="PANTHER" id="PTHR43744:SF12">
    <property type="entry name" value="ABC TRANSPORTER PERMEASE PROTEIN MG189-RELATED"/>
    <property type="match status" value="1"/>
</dbReference>
<keyword evidence="4 7" id="KW-0812">Transmembrane</keyword>
<dbReference type="EMBL" id="BMDG01000013">
    <property type="protein sequence ID" value="GGI11149.1"/>
    <property type="molecule type" value="Genomic_DNA"/>
</dbReference>
<evidence type="ECO:0000256" key="6">
    <source>
        <dbReference type="ARBA" id="ARBA00023136"/>
    </source>
</evidence>
<dbReference type="InterPro" id="IPR035906">
    <property type="entry name" value="MetI-like_sf"/>
</dbReference>
<evidence type="ECO:0000256" key="2">
    <source>
        <dbReference type="ARBA" id="ARBA00022448"/>
    </source>
</evidence>
<evidence type="ECO:0000313" key="11">
    <source>
        <dbReference type="Proteomes" id="UP000632535"/>
    </source>
</evidence>
<feature type="transmembrane region" description="Helical" evidence="7">
    <location>
        <begin position="267"/>
        <end position="284"/>
    </location>
</feature>
<reference evidence="11" key="1">
    <citation type="journal article" date="2019" name="Int. J. Syst. Evol. Microbiol.">
        <title>The Global Catalogue of Microorganisms (GCM) 10K type strain sequencing project: providing services to taxonomists for standard genome sequencing and annotation.</title>
        <authorList>
            <consortium name="The Broad Institute Genomics Platform"/>
            <consortium name="The Broad Institute Genome Sequencing Center for Infectious Disease"/>
            <person name="Wu L."/>
            <person name="Ma J."/>
        </authorList>
    </citation>
    <scope>NUCLEOTIDE SEQUENCE [LARGE SCALE GENOMIC DNA]</scope>
    <source>
        <strain evidence="11">CCM 8653</strain>
    </source>
</reference>
<evidence type="ECO:0000256" key="8">
    <source>
        <dbReference type="SAM" id="MobiDB-lite"/>
    </source>
</evidence>
<dbReference type="PROSITE" id="PS50928">
    <property type="entry name" value="ABC_TM1"/>
    <property type="match status" value="1"/>
</dbReference>
<protein>
    <submittedName>
        <fullName evidence="10">ABC transporter permease</fullName>
    </submittedName>
</protein>
<feature type="transmembrane region" description="Helical" evidence="7">
    <location>
        <begin position="131"/>
        <end position="150"/>
    </location>
</feature>
<evidence type="ECO:0000256" key="7">
    <source>
        <dbReference type="RuleBase" id="RU363032"/>
    </source>
</evidence>
<dbReference type="Pfam" id="PF00528">
    <property type="entry name" value="BPD_transp_1"/>
    <property type="match status" value="1"/>
</dbReference>
<dbReference type="InterPro" id="IPR000515">
    <property type="entry name" value="MetI-like"/>
</dbReference>
<accession>A0ABQ2BCJ9</accession>
<comment type="subcellular location">
    <subcellularLocation>
        <location evidence="1 7">Cell membrane</location>
        <topology evidence="1 7">Multi-pass membrane protein</topology>
    </subcellularLocation>
</comment>
<dbReference type="Proteomes" id="UP000632535">
    <property type="component" value="Unassembled WGS sequence"/>
</dbReference>
<keyword evidence="6 7" id="KW-0472">Membrane</keyword>
<feature type="transmembrane region" description="Helical" evidence="7">
    <location>
        <begin position="34"/>
        <end position="57"/>
    </location>
</feature>
<evidence type="ECO:0000313" key="10">
    <source>
        <dbReference type="EMBL" id="GGI11149.1"/>
    </source>
</evidence>
<feature type="region of interest" description="Disordered" evidence="8">
    <location>
        <begin position="1"/>
        <end position="27"/>
    </location>
</feature>
<proteinExistence type="inferred from homology"/>
<evidence type="ECO:0000259" key="9">
    <source>
        <dbReference type="PROSITE" id="PS50928"/>
    </source>
</evidence>
<organism evidence="10 11">
    <name type="scientific">Isoptericola cucumis</name>
    <dbReference type="NCBI Taxonomy" id="1776856"/>
    <lineage>
        <taxon>Bacteria</taxon>
        <taxon>Bacillati</taxon>
        <taxon>Actinomycetota</taxon>
        <taxon>Actinomycetes</taxon>
        <taxon>Micrococcales</taxon>
        <taxon>Promicromonosporaceae</taxon>
        <taxon>Isoptericola</taxon>
    </lineage>
</organism>
<dbReference type="RefSeq" id="WP_188524984.1">
    <property type="nucleotide sequence ID" value="NZ_BMDG01000013.1"/>
</dbReference>
<sequence length="299" mass="32795">MTTTLTTPPRSETSAPSGARGRARKPRERWNRPGTLVLVLCSVTVLLPLYVTLSMAFKSPAQAVDGNAFSLPAPLSVQGFVQAWQLTGFPVGLAMSLLVTAGTVAATILLAALASYAIMRNWERRMFRWSFFYLLGAMFIPFPVVALPQIQLTGRLGLDNPAGVVLLATMFQLSFSVLLFTAFLRSIPAELEESARIDGATTAQTFWRLVFPLLAPMSATVGIFAFLYAWNDFMMPSLIISDPALQTLPVRQQLFQTQFSNNYNVSFASYLMAMAPAIVAYLFTQRWVMQGVTQGAVKG</sequence>
<feature type="transmembrane region" description="Helical" evidence="7">
    <location>
        <begin position="205"/>
        <end position="230"/>
    </location>
</feature>
<dbReference type="CDD" id="cd06261">
    <property type="entry name" value="TM_PBP2"/>
    <property type="match status" value="1"/>
</dbReference>